<keyword evidence="4" id="KW-1185">Reference proteome</keyword>
<evidence type="ECO:0000313" key="4">
    <source>
        <dbReference type="Proteomes" id="UP000006875"/>
    </source>
</evidence>
<dbReference type="RefSeq" id="WP_013387437.1">
    <property type="nucleotide sequence ID" value="NC_014632.1"/>
</dbReference>
<dbReference type="Gene3D" id="3.30.70.20">
    <property type="match status" value="1"/>
</dbReference>
<dbReference type="EMBL" id="CP002281">
    <property type="protein sequence ID" value="ADO82769.1"/>
    <property type="molecule type" value="Genomic_DNA"/>
</dbReference>
<organism evidence="3 4">
    <name type="scientific">Ilyobacter polytropus (strain ATCC 51220 / DSM 2926 / LMG 16218 / CuHBu1)</name>
    <dbReference type="NCBI Taxonomy" id="572544"/>
    <lineage>
        <taxon>Bacteria</taxon>
        <taxon>Fusobacteriati</taxon>
        <taxon>Fusobacteriota</taxon>
        <taxon>Fusobacteriia</taxon>
        <taxon>Fusobacteriales</taxon>
        <taxon>Fusobacteriaceae</taxon>
        <taxon>Ilyobacter</taxon>
    </lineage>
</organism>
<dbReference type="SUPFAM" id="SSF52402">
    <property type="entry name" value="Adenine nucleotide alpha hydrolases-like"/>
    <property type="match status" value="1"/>
</dbReference>
<reference evidence="3 4" key="1">
    <citation type="journal article" date="2010" name="Stand. Genomic Sci.">
        <title>Complete genome sequence of Ilyobacter polytropus type strain (CuHbu1).</title>
        <authorList>
            <person name="Sikorski J."/>
            <person name="Chertkov O."/>
            <person name="Lapidus A."/>
            <person name="Nolan M."/>
            <person name="Lucas S."/>
            <person name="Del Rio T.G."/>
            <person name="Tice H."/>
            <person name="Cheng J.F."/>
            <person name="Tapia R."/>
            <person name="Han C."/>
            <person name="Goodwin L."/>
            <person name="Pitluck S."/>
            <person name="Liolios K."/>
            <person name="Ivanova N."/>
            <person name="Mavromatis K."/>
            <person name="Mikhailova N."/>
            <person name="Pati A."/>
            <person name="Chen A."/>
            <person name="Palaniappan K."/>
            <person name="Land M."/>
            <person name="Hauser L."/>
            <person name="Chang Y.J."/>
            <person name="Jeffries C.D."/>
            <person name="Brambilla E."/>
            <person name="Yasawong M."/>
            <person name="Rohde M."/>
            <person name="Pukall R."/>
            <person name="Spring S."/>
            <person name="Goker M."/>
            <person name="Woyke T."/>
            <person name="Bristow J."/>
            <person name="Eisen J.A."/>
            <person name="Markowitz V."/>
            <person name="Hugenholtz P."/>
            <person name="Kyrpides N.C."/>
            <person name="Klenk H.P."/>
        </authorList>
    </citation>
    <scope>NUCLEOTIDE SEQUENCE [LARGE SCALE GENOMIC DNA]</scope>
    <source>
        <strain evidence="4">ATCC 51220 / DSM 2926 / LMG 16218 / CuHBu1</strain>
    </source>
</reference>
<feature type="domain" description="Electron transfer flavoprotein alpha/beta-subunit N-terminal" evidence="2">
    <location>
        <begin position="74"/>
        <end position="260"/>
    </location>
</feature>
<dbReference type="GO" id="GO:0050660">
    <property type="term" value="F:flavin adenine dinucleotide binding"/>
    <property type="evidence" value="ECO:0007669"/>
    <property type="project" value="InterPro"/>
</dbReference>
<evidence type="ECO:0000256" key="1">
    <source>
        <dbReference type="ARBA" id="ARBA00005817"/>
    </source>
</evidence>
<dbReference type="STRING" id="572544.Ilyop_0988"/>
<dbReference type="KEGG" id="ipo:Ilyop_0988"/>
<comment type="similarity">
    <text evidence="1">Belongs to the ETF alpha-subunit/FixB family.</text>
</comment>
<evidence type="ECO:0000313" key="3">
    <source>
        <dbReference type="EMBL" id="ADO82769.1"/>
    </source>
</evidence>
<dbReference type="InterPro" id="IPR014731">
    <property type="entry name" value="ETF_asu_C"/>
</dbReference>
<proteinExistence type="inferred from homology"/>
<dbReference type="Proteomes" id="UP000006875">
    <property type="component" value="Chromosome"/>
</dbReference>
<dbReference type="PANTHER" id="PTHR43153">
    <property type="entry name" value="ELECTRON TRANSFER FLAVOPROTEIN ALPHA"/>
    <property type="match status" value="1"/>
</dbReference>
<dbReference type="Pfam" id="PF01012">
    <property type="entry name" value="ETF"/>
    <property type="match status" value="1"/>
</dbReference>
<dbReference type="eggNOG" id="COG2025">
    <property type="taxonomic scope" value="Bacteria"/>
</dbReference>
<dbReference type="InterPro" id="IPR029035">
    <property type="entry name" value="DHS-like_NAD/FAD-binding_dom"/>
</dbReference>
<sequence length="404" mass="45016">MGQLHINHDKVDHKLMRELIELCPFNAIEESNGKLDINAGCKMCRLCVKQGKGAIELLEDTEIEKIDKELWKGLTVYVDHFAGEIHPVTLELIGKAKELAKVTKHPVQAIIMGYNVKPLAEELLHYGVDQVHLYEDEELEHFKIENYTGVFESYIDEIKPSSVLVGATTLGRSLAPRVAARFRTGLTADCTILEMKKNSDLIQIRPAFGGNIMAQIVTENHRPQFCTVRNKIFDAPVRSETKSGEIISHDVDKSKLISKINVRNIFKKEKESCISDAEVIVAVGRALKKESDMDMMQEFADLLGGRLACTRPLIESGWMDCKTQIGLSGRTVKPKIIFACGIHGAVQFTAGMENSDTIVAINTDENAPIFNVAHWGVVGDMYQIIPELMEKIKTGRDIISAGKE</sequence>
<dbReference type="OrthoDB" id="9770286at2"/>
<dbReference type="Gene3D" id="3.40.50.620">
    <property type="entry name" value="HUPs"/>
    <property type="match status" value="1"/>
</dbReference>
<dbReference type="Pfam" id="PF00766">
    <property type="entry name" value="ETF_alpha"/>
    <property type="match status" value="1"/>
</dbReference>
<dbReference type="PANTHER" id="PTHR43153:SF1">
    <property type="entry name" value="ELECTRON TRANSFER FLAVOPROTEIN SUBUNIT ALPHA, MITOCHONDRIAL"/>
    <property type="match status" value="1"/>
</dbReference>
<evidence type="ECO:0000259" key="2">
    <source>
        <dbReference type="SMART" id="SM00893"/>
    </source>
</evidence>
<dbReference type="GO" id="GO:0009055">
    <property type="term" value="F:electron transfer activity"/>
    <property type="evidence" value="ECO:0007669"/>
    <property type="project" value="InterPro"/>
</dbReference>
<dbReference type="SMART" id="SM00893">
    <property type="entry name" value="ETF"/>
    <property type="match status" value="1"/>
</dbReference>
<dbReference type="SUPFAM" id="SSF52467">
    <property type="entry name" value="DHS-like NAD/FAD-binding domain"/>
    <property type="match status" value="1"/>
</dbReference>
<dbReference type="GO" id="GO:0033539">
    <property type="term" value="P:fatty acid beta-oxidation using acyl-CoA dehydrogenase"/>
    <property type="evidence" value="ECO:0007669"/>
    <property type="project" value="TreeGrafter"/>
</dbReference>
<gene>
    <name evidence="3" type="ordered locus">Ilyop_0988</name>
</gene>
<dbReference type="InterPro" id="IPR014729">
    <property type="entry name" value="Rossmann-like_a/b/a_fold"/>
</dbReference>
<dbReference type="InterPro" id="IPR033947">
    <property type="entry name" value="ETF_alpha_N"/>
</dbReference>
<dbReference type="AlphaFoldDB" id="E3H970"/>
<dbReference type="HOGENOM" id="CLU_034178_1_1_0"/>
<name>E3H970_ILYPC</name>
<protein>
    <submittedName>
        <fullName evidence="3">Electron transfer flavoprotein alpha/beta-subunit</fullName>
    </submittedName>
</protein>
<accession>E3H970</accession>
<dbReference type="InterPro" id="IPR014730">
    <property type="entry name" value="ETF_a/b_N"/>
</dbReference>
<dbReference type="InterPro" id="IPR001308">
    <property type="entry name" value="ETF_a/FixB"/>
</dbReference>
<dbReference type="CDD" id="cd01715">
    <property type="entry name" value="ETF_alpha"/>
    <property type="match status" value="1"/>
</dbReference>
<dbReference type="Gene3D" id="3.40.50.1220">
    <property type="entry name" value="TPP-binding domain"/>
    <property type="match status" value="1"/>
</dbReference>